<protein>
    <submittedName>
        <fullName evidence="2">Cholesterol transport system auxiliary component</fullName>
    </submittedName>
</protein>
<reference evidence="2 3" key="1">
    <citation type="submission" date="2018-07" db="EMBL/GenBank/DDBJ databases">
        <title>Freshwater and sediment microbial communities from various areas in North America, analyzing microbe dynamics in response to fracking.</title>
        <authorList>
            <person name="Lamendella R."/>
        </authorList>
    </citation>
    <scope>NUCLEOTIDE SEQUENCE [LARGE SCALE GENOMIC DNA]</scope>
    <source>
        <strain evidence="2 3">105B</strain>
    </source>
</reference>
<accession>A0A368XD65</accession>
<dbReference type="AlphaFoldDB" id="A0A368XD65"/>
<dbReference type="RefSeq" id="WP_114434868.1">
    <property type="nucleotide sequence ID" value="NZ_CAXQQL010000014.1"/>
</dbReference>
<evidence type="ECO:0000313" key="3">
    <source>
        <dbReference type="Proteomes" id="UP000253647"/>
    </source>
</evidence>
<proteinExistence type="predicted"/>
<dbReference type="SUPFAM" id="SSF159594">
    <property type="entry name" value="XCC0632-like"/>
    <property type="match status" value="1"/>
</dbReference>
<comment type="caution">
    <text evidence="2">The sequence shown here is derived from an EMBL/GenBank/DDBJ whole genome shotgun (WGS) entry which is preliminary data.</text>
</comment>
<dbReference type="InterPro" id="IPR005586">
    <property type="entry name" value="ABC_trans_aux"/>
</dbReference>
<dbReference type="Proteomes" id="UP000253647">
    <property type="component" value="Unassembled WGS sequence"/>
</dbReference>
<dbReference type="EMBL" id="QPJI01000011">
    <property type="protein sequence ID" value="RCW65911.1"/>
    <property type="molecule type" value="Genomic_DNA"/>
</dbReference>
<organism evidence="2 3">
    <name type="scientific">Marinobacter nauticus</name>
    <name type="common">Marinobacter hydrocarbonoclasticus</name>
    <name type="synonym">Marinobacter aquaeolei</name>
    <dbReference type="NCBI Taxonomy" id="2743"/>
    <lineage>
        <taxon>Bacteria</taxon>
        <taxon>Pseudomonadati</taxon>
        <taxon>Pseudomonadota</taxon>
        <taxon>Gammaproteobacteria</taxon>
        <taxon>Pseudomonadales</taxon>
        <taxon>Marinobacteraceae</taxon>
        <taxon>Marinobacter</taxon>
    </lineage>
</organism>
<evidence type="ECO:0000313" key="2">
    <source>
        <dbReference type="EMBL" id="RCW65911.1"/>
    </source>
</evidence>
<dbReference type="Pfam" id="PF03886">
    <property type="entry name" value="ABC_trans_aux"/>
    <property type="match status" value="1"/>
</dbReference>
<name>A0A368XD65_MARNT</name>
<sequence length="202" mass="21856">MKVLSALALGLVLAGCTVFPVPESPRLMELAPASDLPAFEQALPASLRVDTPLASDPLDSARILIKPSAYEYRALAGARWRESIPVVVRDHLLETLRASGAFANVMTDTSPATSQLTLVSELTGFHAENDETGTRVVIRQHQQLMDNRTRRSLCVRSYEARANAQSTALGELMEAFSNASAHSSVTTVTWAHQCMAQEPPAN</sequence>
<gene>
    <name evidence="2" type="ORF">DET61_11112</name>
</gene>
<feature type="domain" description="ABC-type transport auxiliary lipoprotein component" evidence="1">
    <location>
        <begin position="37"/>
        <end position="182"/>
    </location>
</feature>
<evidence type="ECO:0000259" key="1">
    <source>
        <dbReference type="Pfam" id="PF03886"/>
    </source>
</evidence>
<dbReference type="PROSITE" id="PS51257">
    <property type="entry name" value="PROKAR_LIPOPROTEIN"/>
    <property type="match status" value="1"/>
</dbReference>
<dbReference type="Gene3D" id="3.40.50.10610">
    <property type="entry name" value="ABC-type transport auxiliary lipoprotein component"/>
    <property type="match status" value="1"/>
</dbReference>